<dbReference type="AlphaFoldDB" id="A0A0D2J4N3"/>
<dbReference type="NCBIfam" id="TIGR00212">
    <property type="entry name" value="hemC"/>
    <property type="match status" value="1"/>
</dbReference>
<dbReference type="PRINTS" id="PR00151">
    <property type="entry name" value="PORPHBDMNASE"/>
</dbReference>
<dbReference type="STRING" id="145388.A0A0D2J4N3"/>
<dbReference type="SUPFAM" id="SSF53850">
    <property type="entry name" value="Periplasmic binding protein-like II"/>
    <property type="match status" value="1"/>
</dbReference>
<feature type="domain" description="Porphobilinogen deaminase N-terminal" evidence="11">
    <location>
        <begin position="42"/>
        <end position="251"/>
    </location>
</feature>
<evidence type="ECO:0000256" key="9">
    <source>
        <dbReference type="ARBA" id="ARBA00033064"/>
    </source>
</evidence>
<feature type="compositionally biased region" description="Low complexity" evidence="10">
    <location>
        <begin position="300"/>
        <end position="319"/>
    </location>
</feature>
<comment type="similarity">
    <text evidence="4">Belongs to the HMBS family.</text>
</comment>
<dbReference type="FunFam" id="3.40.190.10:FF:000004">
    <property type="entry name" value="Porphobilinogen deaminase"/>
    <property type="match status" value="1"/>
</dbReference>
<evidence type="ECO:0000256" key="10">
    <source>
        <dbReference type="SAM" id="MobiDB-lite"/>
    </source>
</evidence>
<evidence type="ECO:0000256" key="8">
    <source>
        <dbReference type="ARBA" id="ARBA00030685"/>
    </source>
</evidence>
<proteinExistence type="inferred from homology"/>
<evidence type="ECO:0000256" key="3">
    <source>
        <dbReference type="ARBA" id="ARBA00004735"/>
    </source>
</evidence>
<keyword evidence="6 12" id="KW-0808">Transferase</keyword>
<sequence length="319" mass="34038">MQQCLKRSAGCSVMQRSATRPVVVVRRGMRVVCQAATATKTVKIGTRGSPLALAQAYMTRDLLKANFAELAEEGALEIVIIKTTGDKILNQPLADIGGKGLFTKEIDDALLDGRIDIAVHSMKDVPTYLPEGTILPCNLPREDVRDVFISPVAKDLSELPEGAIVGSASLRRQAQILAKYPHLKVVNFRGNVQTRLRKLQEGECSATLLALAGLKRLDMTQHITKILDNEEMLPAVSQGAIGIACRTDDGAAARYLAGLNHEETRVAVVTERAFLTALDGSCRCAAASTPQPRPRPAGPLPTCRAARAPSASPALGATA</sequence>
<dbReference type="Proteomes" id="UP000054498">
    <property type="component" value="Unassembled WGS sequence"/>
</dbReference>
<comment type="function">
    <text evidence="2">Tetrapolymerization of the monopyrrole PBG into the hydroxymethylbilane pre-uroporphyrinogen in several discrete steps.</text>
</comment>
<comment type="pathway">
    <text evidence="3">Porphyrin-containing compound metabolism; protoporphyrin-IX biosynthesis; coproporphyrinogen-III from 5-aminolevulinate: step 2/4.</text>
</comment>
<dbReference type="EC" id="2.5.1.61" evidence="5"/>
<dbReference type="EMBL" id="KK103821">
    <property type="protein sequence ID" value="KIY94897.1"/>
    <property type="molecule type" value="Genomic_DNA"/>
</dbReference>
<dbReference type="OrthoDB" id="564646at2759"/>
<dbReference type="FunFam" id="3.40.190.10:FF:000101">
    <property type="entry name" value="Porphobilinogen deaminase, chloroplastic"/>
    <property type="match status" value="1"/>
</dbReference>
<protein>
    <recommendedName>
        <fullName evidence="5">hydroxymethylbilane synthase</fullName>
        <ecNumber evidence="5">2.5.1.61</ecNumber>
    </recommendedName>
    <alternativeName>
        <fullName evidence="9">Hydroxymethylbilane synthase</fullName>
    </alternativeName>
    <alternativeName>
        <fullName evidence="8">Pre-uroporphyrinogen synthase</fullName>
    </alternativeName>
</protein>
<evidence type="ECO:0000256" key="2">
    <source>
        <dbReference type="ARBA" id="ARBA00002869"/>
    </source>
</evidence>
<accession>A0A0D2J4N3</accession>
<evidence type="ECO:0000313" key="13">
    <source>
        <dbReference type="Proteomes" id="UP000054498"/>
    </source>
</evidence>
<dbReference type="RefSeq" id="XP_013893917.1">
    <property type="nucleotide sequence ID" value="XM_014038463.1"/>
</dbReference>
<dbReference type="GO" id="GO:0006783">
    <property type="term" value="P:heme biosynthetic process"/>
    <property type="evidence" value="ECO:0007669"/>
    <property type="project" value="TreeGrafter"/>
</dbReference>
<keyword evidence="7" id="KW-0627">Porphyrin biosynthesis</keyword>
<dbReference type="GO" id="GO:0005737">
    <property type="term" value="C:cytoplasm"/>
    <property type="evidence" value="ECO:0007669"/>
    <property type="project" value="TreeGrafter"/>
</dbReference>
<evidence type="ECO:0000256" key="7">
    <source>
        <dbReference type="ARBA" id="ARBA00023244"/>
    </source>
</evidence>
<feature type="region of interest" description="Disordered" evidence="10">
    <location>
        <begin position="285"/>
        <end position="319"/>
    </location>
</feature>
<keyword evidence="13" id="KW-1185">Reference proteome</keyword>
<evidence type="ECO:0000256" key="4">
    <source>
        <dbReference type="ARBA" id="ARBA00005638"/>
    </source>
</evidence>
<dbReference type="CDD" id="cd13648">
    <property type="entry name" value="PBP2_PBGD_1"/>
    <property type="match status" value="1"/>
</dbReference>
<dbReference type="PANTHER" id="PTHR11557">
    <property type="entry name" value="PORPHOBILINOGEN DEAMINASE"/>
    <property type="match status" value="1"/>
</dbReference>
<dbReference type="Gene3D" id="3.40.190.10">
    <property type="entry name" value="Periplasmic binding protein-like II"/>
    <property type="match status" value="2"/>
</dbReference>
<dbReference type="PANTHER" id="PTHR11557:SF0">
    <property type="entry name" value="PORPHOBILINOGEN DEAMINASE"/>
    <property type="match status" value="1"/>
</dbReference>
<evidence type="ECO:0000259" key="11">
    <source>
        <dbReference type="Pfam" id="PF01379"/>
    </source>
</evidence>
<name>A0A0D2J4N3_9CHLO</name>
<evidence type="ECO:0000256" key="1">
    <source>
        <dbReference type="ARBA" id="ARBA00001916"/>
    </source>
</evidence>
<evidence type="ECO:0000256" key="5">
    <source>
        <dbReference type="ARBA" id="ARBA00012655"/>
    </source>
</evidence>
<dbReference type="InterPro" id="IPR022417">
    <property type="entry name" value="Porphobilin_deaminase_N"/>
</dbReference>
<evidence type="ECO:0000256" key="6">
    <source>
        <dbReference type="ARBA" id="ARBA00022679"/>
    </source>
</evidence>
<dbReference type="InterPro" id="IPR000860">
    <property type="entry name" value="HemC"/>
</dbReference>
<dbReference type="GO" id="GO:0004418">
    <property type="term" value="F:hydroxymethylbilane synthase activity"/>
    <property type="evidence" value="ECO:0007669"/>
    <property type="project" value="UniProtKB-EC"/>
</dbReference>
<dbReference type="SUPFAM" id="SSF54782">
    <property type="entry name" value="Porphobilinogen deaminase (hydroxymethylbilane synthase), C-terminal domain"/>
    <property type="match status" value="1"/>
</dbReference>
<dbReference type="InterPro" id="IPR036803">
    <property type="entry name" value="Porphobilinogen_deaminase_C_sf"/>
</dbReference>
<gene>
    <name evidence="12" type="ORF">MNEG_13064</name>
</gene>
<evidence type="ECO:0000313" key="12">
    <source>
        <dbReference type="EMBL" id="KIY94897.1"/>
    </source>
</evidence>
<dbReference type="KEGG" id="mng:MNEG_13064"/>
<organism evidence="12 13">
    <name type="scientific">Monoraphidium neglectum</name>
    <dbReference type="NCBI Taxonomy" id="145388"/>
    <lineage>
        <taxon>Eukaryota</taxon>
        <taxon>Viridiplantae</taxon>
        <taxon>Chlorophyta</taxon>
        <taxon>core chlorophytes</taxon>
        <taxon>Chlorophyceae</taxon>
        <taxon>CS clade</taxon>
        <taxon>Sphaeropleales</taxon>
        <taxon>Selenastraceae</taxon>
        <taxon>Monoraphidium</taxon>
    </lineage>
</organism>
<comment type="cofactor">
    <cofactor evidence="1">
        <name>dipyrromethane</name>
        <dbReference type="ChEBI" id="CHEBI:60342"/>
    </cofactor>
</comment>
<dbReference type="Pfam" id="PF01379">
    <property type="entry name" value="Porphobil_deam"/>
    <property type="match status" value="1"/>
</dbReference>
<reference evidence="12 13" key="1">
    <citation type="journal article" date="2013" name="BMC Genomics">
        <title>Reconstruction of the lipid metabolism for the microalga Monoraphidium neglectum from its genome sequence reveals characteristics suitable for biofuel production.</title>
        <authorList>
            <person name="Bogen C."/>
            <person name="Al-Dilaimi A."/>
            <person name="Albersmeier A."/>
            <person name="Wichmann J."/>
            <person name="Grundmann M."/>
            <person name="Rupp O."/>
            <person name="Lauersen K.J."/>
            <person name="Blifernez-Klassen O."/>
            <person name="Kalinowski J."/>
            <person name="Goesmann A."/>
            <person name="Mussgnug J.H."/>
            <person name="Kruse O."/>
        </authorList>
    </citation>
    <scope>NUCLEOTIDE SEQUENCE [LARGE SCALE GENOMIC DNA]</scope>
    <source>
        <strain evidence="12 13">SAG 48.87</strain>
    </source>
</reference>
<dbReference type="GeneID" id="25730489"/>